<dbReference type="RefSeq" id="WP_114694225.1">
    <property type="nucleotide sequence ID" value="NZ_QQOH01000001.1"/>
</dbReference>
<dbReference type="EMBL" id="QQOH01000001">
    <property type="protein sequence ID" value="RDE24639.1"/>
    <property type="molecule type" value="Genomic_DNA"/>
</dbReference>
<organism evidence="2 3">
    <name type="scientific">Motiliproteus coralliicola</name>
    <dbReference type="NCBI Taxonomy" id="2283196"/>
    <lineage>
        <taxon>Bacteria</taxon>
        <taxon>Pseudomonadati</taxon>
        <taxon>Pseudomonadota</taxon>
        <taxon>Gammaproteobacteria</taxon>
        <taxon>Oceanospirillales</taxon>
        <taxon>Oceanospirillaceae</taxon>
        <taxon>Motiliproteus</taxon>
    </lineage>
</organism>
<dbReference type="CDD" id="cd07012">
    <property type="entry name" value="PBP2_Bug_TTT"/>
    <property type="match status" value="1"/>
</dbReference>
<sequence>MRTLIPKSILHLLLVLCLSISLGPISQASAFPQRPINLIVPYKTGGGTDLYARALAVELRKVLNVPVVVVNRPGGSGIVGAVAAAKSPADGHTLLVASAGSLLLSSMLKPLPVNLSDFQLLGQVGRLTPALMVPADSAINDVGSLVAMLKQNPGKLRWSHPGRGGVHHTAGRAFLYKNDLQARDVPFSGGAPARSALISEQVGFAVIGIQQAFKFESLIKPVALLATGRDRVQTAVPSLQETGLEFADLSSPIVVLAPGRTAAPIVNQLVEALNQAVLSPDYTKALHRQGMSVFYAGPQEASARLTSMEQENLELITDLKK</sequence>
<comment type="similarity">
    <text evidence="1">Belongs to the UPF0065 (bug) family.</text>
</comment>
<dbReference type="AlphaFoldDB" id="A0A369WUA2"/>
<dbReference type="PIRSF" id="PIRSF017082">
    <property type="entry name" value="YflP"/>
    <property type="match status" value="1"/>
</dbReference>
<dbReference type="PANTHER" id="PTHR42928:SF5">
    <property type="entry name" value="BLR1237 PROTEIN"/>
    <property type="match status" value="1"/>
</dbReference>
<accession>A0A369WUA2</accession>
<reference evidence="2 3" key="1">
    <citation type="submission" date="2018-07" db="EMBL/GenBank/DDBJ databases">
        <title>Motiliproteus coralliicola sp. nov., a bacterium isolated from Coral.</title>
        <authorList>
            <person name="Wang G."/>
        </authorList>
    </citation>
    <scope>NUCLEOTIDE SEQUENCE [LARGE SCALE GENOMIC DNA]</scope>
    <source>
        <strain evidence="2 3">C34</strain>
    </source>
</reference>
<dbReference type="Gene3D" id="3.40.190.150">
    <property type="entry name" value="Bordetella uptake gene, domain 1"/>
    <property type="match status" value="1"/>
</dbReference>
<dbReference type="InterPro" id="IPR042100">
    <property type="entry name" value="Bug_dom1"/>
</dbReference>
<protein>
    <submittedName>
        <fullName evidence="2">Tripartite tricarboxylate transporter substrate binding protein</fullName>
    </submittedName>
</protein>
<evidence type="ECO:0000313" key="3">
    <source>
        <dbReference type="Proteomes" id="UP000253769"/>
    </source>
</evidence>
<dbReference type="Gene3D" id="3.40.190.10">
    <property type="entry name" value="Periplasmic binding protein-like II"/>
    <property type="match status" value="1"/>
</dbReference>
<evidence type="ECO:0000313" key="2">
    <source>
        <dbReference type="EMBL" id="RDE24639.1"/>
    </source>
</evidence>
<gene>
    <name evidence="2" type="ORF">DV711_03360</name>
</gene>
<dbReference type="PANTHER" id="PTHR42928">
    <property type="entry name" value="TRICARBOXYLATE-BINDING PROTEIN"/>
    <property type="match status" value="1"/>
</dbReference>
<name>A0A369WUA2_9GAMM</name>
<comment type="caution">
    <text evidence="2">The sequence shown here is derived from an EMBL/GenBank/DDBJ whole genome shotgun (WGS) entry which is preliminary data.</text>
</comment>
<evidence type="ECO:0000256" key="1">
    <source>
        <dbReference type="ARBA" id="ARBA00006987"/>
    </source>
</evidence>
<dbReference type="InterPro" id="IPR005064">
    <property type="entry name" value="BUG"/>
</dbReference>
<keyword evidence="3" id="KW-1185">Reference proteome</keyword>
<dbReference type="Pfam" id="PF03401">
    <property type="entry name" value="TctC"/>
    <property type="match status" value="1"/>
</dbReference>
<dbReference type="Proteomes" id="UP000253769">
    <property type="component" value="Unassembled WGS sequence"/>
</dbReference>
<proteinExistence type="inferred from homology"/>
<dbReference type="OrthoDB" id="9780943at2"/>